<dbReference type="KEGG" id="lpv:HYN51_15835"/>
<proteinExistence type="inferred from homology"/>
<accession>A0A2Y9U2I8</accession>
<dbReference type="EMBL" id="CP029185">
    <property type="protein sequence ID" value="AWH89874.1"/>
    <property type="molecule type" value="Genomic_DNA"/>
</dbReference>
<dbReference type="GO" id="GO:0004803">
    <property type="term" value="F:transposase activity"/>
    <property type="evidence" value="ECO:0007669"/>
    <property type="project" value="InterPro"/>
</dbReference>
<organism evidence="2 3">
    <name type="scientific">Limnobaculum parvum</name>
    <dbReference type="NCBI Taxonomy" id="2172103"/>
    <lineage>
        <taxon>Bacteria</taxon>
        <taxon>Pseudomonadati</taxon>
        <taxon>Pseudomonadota</taxon>
        <taxon>Gammaproteobacteria</taxon>
        <taxon>Enterobacterales</taxon>
        <taxon>Budviciaceae</taxon>
        <taxon>Limnobaculum</taxon>
    </lineage>
</organism>
<protein>
    <recommendedName>
        <fullName evidence="4">Transposase</fullName>
    </recommendedName>
</protein>
<dbReference type="OrthoDB" id="9803878at2"/>
<evidence type="ECO:0000256" key="1">
    <source>
        <dbReference type="ARBA" id="ARBA00009964"/>
    </source>
</evidence>
<dbReference type="InterPro" id="IPR002514">
    <property type="entry name" value="Transposase_8"/>
</dbReference>
<gene>
    <name evidence="2" type="ORF">HYN51_15835</name>
</gene>
<reference evidence="2 3" key="1">
    <citation type="journal article" date="2019" name="Int. J. Syst. Evol. Microbiol.">
        <title>Limnobaculum parvum gen. nov., sp. nov., isolated from a freshwater lake.</title>
        <authorList>
            <person name="Baek C."/>
            <person name="Shin S.K."/>
            <person name="Yi H."/>
        </authorList>
    </citation>
    <scope>NUCLEOTIDE SEQUENCE [LARGE SCALE GENOMIC DNA]</scope>
    <source>
        <strain evidence="2 3">HYN0051</strain>
    </source>
</reference>
<dbReference type="Pfam" id="PF01527">
    <property type="entry name" value="HTH_Tnp_1"/>
    <property type="match status" value="1"/>
</dbReference>
<dbReference type="GO" id="GO:0003677">
    <property type="term" value="F:DNA binding"/>
    <property type="evidence" value="ECO:0007669"/>
    <property type="project" value="InterPro"/>
</dbReference>
<name>A0A2Y9U2I8_9GAMM</name>
<dbReference type="GO" id="GO:0006313">
    <property type="term" value="P:DNA transposition"/>
    <property type="evidence" value="ECO:0007669"/>
    <property type="project" value="InterPro"/>
</dbReference>
<evidence type="ECO:0000313" key="3">
    <source>
        <dbReference type="Proteomes" id="UP000244908"/>
    </source>
</evidence>
<keyword evidence="3" id="KW-1185">Reference proteome</keyword>
<dbReference type="Proteomes" id="UP000244908">
    <property type="component" value="Chromosome"/>
</dbReference>
<comment type="similarity">
    <text evidence="1">Belongs to the transposase 8 family.</text>
</comment>
<dbReference type="SUPFAM" id="SSF46689">
    <property type="entry name" value="Homeodomain-like"/>
    <property type="match status" value="1"/>
</dbReference>
<dbReference type="Gene3D" id="1.10.10.60">
    <property type="entry name" value="Homeodomain-like"/>
    <property type="match status" value="1"/>
</dbReference>
<sequence length="65" mass="7820">MMTRQLYTPEFKRRAVALLLESDKFVARMDQDIDIKENTLYNWKNCIRISLILPFLIHFNCLSKN</sequence>
<evidence type="ECO:0008006" key="4">
    <source>
        <dbReference type="Google" id="ProtNLM"/>
    </source>
</evidence>
<dbReference type="InterPro" id="IPR009057">
    <property type="entry name" value="Homeodomain-like_sf"/>
</dbReference>
<dbReference type="AlphaFoldDB" id="A0A2Y9U2I8"/>
<evidence type="ECO:0000313" key="2">
    <source>
        <dbReference type="EMBL" id="AWH89874.1"/>
    </source>
</evidence>